<dbReference type="PROSITE" id="PS51257">
    <property type="entry name" value="PROKAR_LIPOPROTEIN"/>
    <property type="match status" value="1"/>
</dbReference>
<dbReference type="OrthoDB" id="9763050at2"/>
<evidence type="ECO:0000259" key="1">
    <source>
        <dbReference type="PROSITE" id="PS51677"/>
    </source>
</evidence>
<evidence type="ECO:0000313" key="3">
    <source>
        <dbReference type="Proteomes" id="UP000316639"/>
    </source>
</evidence>
<comment type="caution">
    <text evidence="2">The sequence shown here is derived from an EMBL/GenBank/DDBJ whole genome shotgun (WGS) entry which is preliminary data.</text>
</comment>
<name>A0A563EQ13_9PSEU</name>
<gene>
    <name evidence="2" type="ORF">FKR81_23500</name>
</gene>
<dbReference type="InterPro" id="IPR002509">
    <property type="entry name" value="NODB_dom"/>
</dbReference>
<accession>A0A563EQ13</accession>
<protein>
    <submittedName>
        <fullName evidence="2">Polysaccharide deacetylase family protein</fullName>
    </submittedName>
</protein>
<dbReference type="RefSeq" id="WP_146354423.1">
    <property type="nucleotide sequence ID" value="NZ_VOBR01000015.1"/>
</dbReference>
<dbReference type="Proteomes" id="UP000316639">
    <property type="component" value="Unassembled WGS sequence"/>
</dbReference>
<reference evidence="2 3" key="1">
    <citation type="submission" date="2019-07" db="EMBL/GenBank/DDBJ databases">
        <title>Lentzea xizangensis sp. nov., isolated from Qinghai-Tibetan Plateau Soils.</title>
        <authorList>
            <person name="Huang J."/>
        </authorList>
    </citation>
    <scope>NUCLEOTIDE SEQUENCE [LARGE SCALE GENOMIC DNA]</scope>
    <source>
        <strain evidence="2 3">FXJ1.1311</strain>
    </source>
</reference>
<dbReference type="GO" id="GO:0005975">
    <property type="term" value="P:carbohydrate metabolic process"/>
    <property type="evidence" value="ECO:0007669"/>
    <property type="project" value="InterPro"/>
</dbReference>
<dbReference type="PROSITE" id="PS51677">
    <property type="entry name" value="NODB"/>
    <property type="match status" value="1"/>
</dbReference>
<keyword evidence="3" id="KW-1185">Reference proteome</keyword>
<dbReference type="InterPro" id="IPR050248">
    <property type="entry name" value="Polysacc_deacetylase_ArnD"/>
</dbReference>
<dbReference type="PANTHER" id="PTHR10587">
    <property type="entry name" value="GLYCOSYL TRANSFERASE-RELATED"/>
    <property type="match status" value="1"/>
</dbReference>
<dbReference type="Gene3D" id="3.20.20.370">
    <property type="entry name" value="Glycoside hydrolase/deacetylase"/>
    <property type="match status" value="1"/>
</dbReference>
<dbReference type="AlphaFoldDB" id="A0A563EQ13"/>
<sequence length="236" mass="26099">MRRRLVVALVVVLVLACAVIGADRLVNARTFQLGGDLVHRVETAEKVVALTFDDGPSDKTESVLDVLREQQVRATFFLVGTDLHAQPALGRKIVADGHQVGNHSYTHSRMVFTGSGTVASEIERTDAEVRAAGYQGDIHFRPPYGKKLWTLPRYLAEHHRTTIMWDVEPETDPGIAGDADAVVRAVAETVRPGSIVLLHPMNEYNKATVTALPRIISELRGQGYRFVTVDELLRLR</sequence>
<evidence type="ECO:0000313" key="2">
    <source>
        <dbReference type="EMBL" id="TWP49513.1"/>
    </source>
</evidence>
<dbReference type="EMBL" id="VOBR01000015">
    <property type="protein sequence ID" value="TWP49513.1"/>
    <property type="molecule type" value="Genomic_DNA"/>
</dbReference>
<dbReference type="InterPro" id="IPR011330">
    <property type="entry name" value="Glyco_hydro/deAcase_b/a-brl"/>
</dbReference>
<dbReference type="SUPFAM" id="SSF88713">
    <property type="entry name" value="Glycoside hydrolase/deacetylase"/>
    <property type="match status" value="1"/>
</dbReference>
<dbReference type="Pfam" id="PF01522">
    <property type="entry name" value="Polysacc_deac_1"/>
    <property type="match status" value="1"/>
</dbReference>
<organism evidence="2 3">
    <name type="scientific">Lentzea tibetensis</name>
    <dbReference type="NCBI Taxonomy" id="2591470"/>
    <lineage>
        <taxon>Bacteria</taxon>
        <taxon>Bacillati</taxon>
        <taxon>Actinomycetota</taxon>
        <taxon>Actinomycetes</taxon>
        <taxon>Pseudonocardiales</taxon>
        <taxon>Pseudonocardiaceae</taxon>
        <taxon>Lentzea</taxon>
    </lineage>
</organism>
<proteinExistence type="predicted"/>
<dbReference type="GO" id="GO:0016810">
    <property type="term" value="F:hydrolase activity, acting on carbon-nitrogen (but not peptide) bonds"/>
    <property type="evidence" value="ECO:0007669"/>
    <property type="project" value="InterPro"/>
</dbReference>
<feature type="domain" description="NodB homology" evidence="1">
    <location>
        <begin position="46"/>
        <end position="227"/>
    </location>
</feature>
<dbReference type="PANTHER" id="PTHR10587:SF125">
    <property type="entry name" value="POLYSACCHARIDE DEACETYLASE YHEN-RELATED"/>
    <property type="match status" value="1"/>
</dbReference>